<evidence type="ECO:0000313" key="2">
    <source>
        <dbReference type="EMBL" id="MDN7247353.1"/>
    </source>
</evidence>
<evidence type="ECO:0000256" key="1">
    <source>
        <dbReference type="SAM" id="Phobius"/>
    </source>
</evidence>
<sequence length="188" mass="20565">MYDFADQKRIVYIAFAIILLISSAVAPVAVFYPLKVIFITPAATAVGTSFVSLITGGLGLALIAAGFFALALLENRMKRYLAAGLLFAVGILGVLLSLSDYYYVTPDGFTYNGPFSISSQSYQWEDFEKIEERIGTQDNIRSVQSIALYFKNGDIIEMSSGKIFEMSGTLISNIKEAGGSHERINLEE</sequence>
<accession>A0ABT8NHI6</accession>
<comment type="caution">
    <text evidence="2">The sequence shown here is derived from an EMBL/GenBank/DDBJ whole genome shotgun (WGS) entry which is preliminary data.</text>
</comment>
<keyword evidence="1" id="KW-1133">Transmembrane helix</keyword>
<dbReference type="RefSeq" id="WP_301857588.1">
    <property type="nucleotide sequence ID" value="NZ_JAUJWU010000006.1"/>
</dbReference>
<feature type="transmembrane region" description="Helical" evidence="1">
    <location>
        <begin position="46"/>
        <end position="73"/>
    </location>
</feature>
<dbReference type="Proteomes" id="UP001172142">
    <property type="component" value="Unassembled WGS sequence"/>
</dbReference>
<evidence type="ECO:0000313" key="3">
    <source>
        <dbReference type="Proteomes" id="UP001172142"/>
    </source>
</evidence>
<dbReference type="EMBL" id="JAUJWU010000006">
    <property type="protein sequence ID" value="MDN7247353.1"/>
    <property type="molecule type" value="Genomic_DNA"/>
</dbReference>
<keyword evidence="3" id="KW-1185">Reference proteome</keyword>
<feature type="transmembrane region" description="Helical" evidence="1">
    <location>
        <begin position="12"/>
        <end position="34"/>
    </location>
</feature>
<organism evidence="2 3">
    <name type="scientific">Planococcus shenhongbingii</name>
    <dbReference type="NCBI Taxonomy" id="3058398"/>
    <lineage>
        <taxon>Bacteria</taxon>
        <taxon>Bacillati</taxon>
        <taxon>Bacillota</taxon>
        <taxon>Bacilli</taxon>
        <taxon>Bacillales</taxon>
        <taxon>Caryophanaceae</taxon>
        <taxon>Planococcus</taxon>
    </lineage>
</organism>
<keyword evidence="1" id="KW-0472">Membrane</keyword>
<proteinExistence type="predicted"/>
<reference evidence="2 3" key="1">
    <citation type="submission" date="2023-07" db="EMBL/GenBank/DDBJ databases">
        <title>Novel species in genus Planococcus.</title>
        <authorList>
            <person name="Ning S."/>
        </authorList>
    </citation>
    <scope>NUCLEOTIDE SEQUENCE [LARGE SCALE GENOMIC DNA]</scope>
    <source>
        <strain evidence="2 3">N017</strain>
    </source>
</reference>
<gene>
    <name evidence="2" type="ORF">QWY13_17880</name>
</gene>
<feature type="transmembrane region" description="Helical" evidence="1">
    <location>
        <begin position="80"/>
        <end position="104"/>
    </location>
</feature>
<protein>
    <submittedName>
        <fullName evidence="2">Uncharacterized protein</fullName>
    </submittedName>
</protein>
<name>A0ABT8NHI6_9BACL</name>
<keyword evidence="1" id="KW-0812">Transmembrane</keyword>